<evidence type="ECO:0000256" key="1">
    <source>
        <dbReference type="ARBA" id="ARBA00009762"/>
    </source>
</evidence>
<dbReference type="InterPro" id="IPR014052">
    <property type="entry name" value="DNA_primase_ssu_euk/arc"/>
</dbReference>
<protein>
    <recommendedName>
        <fullName evidence="9">DNA primase</fullName>
        <ecNumber evidence="9">2.7.7.-</ecNumber>
    </recommendedName>
</protein>
<keyword evidence="3 9" id="KW-0639">Primosome</keyword>
<evidence type="ECO:0000256" key="3">
    <source>
        <dbReference type="ARBA" id="ARBA00022515"/>
    </source>
</evidence>
<dbReference type="GO" id="GO:0003899">
    <property type="term" value="F:DNA-directed RNA polymerase activity"/>
    <property type="evidence" value="ECO:0007669"/>
    <property type="project" value="InterPro"/>
</dbReference>
<dbReference type="AlphaFoldDB" id="A0A8J4V1V8"/>
<evidence type="ECO:0000256" key="4">
    <source>
        <dbReference type="ARBA" id="ARBA00022679"/>
    </source>
</evidence>
<dbReference type="Proteomes" id="UP000695562">
    <property type="component" value="Unassembled WGS sequence"/>
</dbReference>
<dbReference type="GO" id="GO:0046872">
    <property type="term" value="F:metal ion binding"/>
    <property type="evidence" value="ECO:0007669"/>
    <property type="project" value="UniProtKB-KW"/>
</dbReference>
<reference evidence="10" key="1">
    <citation type="submission" date="2020-01" db="EMBL/GenBank/DDBJ databases">
        <title>Development of genomics and gene disruption for Polysphondylium violaceum indicates a role for the polyketide synthase stlB in stalk morphogenesis.</title>
        <authorList>
            <person name="Narita B."/>
            <person name="Kawabe Y."/>
            <person name="Kin K."/>
            <person name="Saito T."/>
            <person name="Gibbs R."/>
            <person name="Kuspa A."/>
            <person name="Muzny D."/>
            <person name="Queller D."/>
            <person name="Richards S."/>
            <person name="Strassman J."/>
            <person name="Sucgang R."/>
            <person name="Worley K."/>
            <person name="Schaap P."/>
        </authorList>
    </citation>
    <scope>NUCLEOTIDE SEQUENCE</scope>
    <source>
        <strain evidence="10">QSvi11</strain>
    </source>
</reference>
<evidence type="ECO:0000256" key="7">
    <source>
        <dbReference type="ARBA" id="ARBA00022723"/>
    </source>
</evidence>
<dbReference type="OrthoDB" id="19606at2759"/>
<comment type="caution">
    <text evidence="10">The sequence shown here is derived from an EMBL/GenBank/DDBJ whole genome shotgun (WGS) entry which is preliminary data.</text>
</comment>
<keyword evidence="6 9" id="KW-0235">DNA replication</keyword>
<keyword evidence="5" id="KW-0548">Nucleotidyltransferase</keyword>
<accession>A0A8J4V1V8</accession>
<dbReference type="EMBL" id="AJWJ01000025">
    <property type="protein sequence ID" value="KAF2077565.1"/>
    <property type="molecule type" value="Genomic_DNA"/>
</dbReference>
<name>A0A8J4V1V8_9MYCE</name>
<dbReference type="PANTHER" id="PTHR10536">
    <property type="entry name" value="DNA PRIMASE SMALL SUBUNIT"/>
    <property type="match status" value="1"/>
</dbReference>
<dbReference type="SUPFAM" id="SSF56747">
    <property type="entry name" value="Prim-pol domain"/>
    <property type="match status" value="1"/>
</dbReference>
<dbReference type="NCBIfam" id="TIGR00335">
    <property type="entry name" value="primase_sml"/>
    <property type="match status" value="1"/>
</dbReference>
<keyword evidence="11" id="KW-1185">Reference proteome</keyword>
<dbReference type="EC" id="2.7.7.-" evidence="9"/>
<comment type="similarity">
    <text evidence="1 9">Belongs to the eukaryotic-type primase small subunit family.</text>
</comment>
<evidence type="ECO:0000256" key="8">
    <source>
        <dbReference type="ARBA" id="ARBA00023163"/>
    </source>
</evidence>
<dbReference type="GO" id="GO:0006269">
    <property type="term" value="P:DNA replication, synthesis of primer"/>
    <property type="evidence" value="ECO:0007669"/>
    <property type="project" value="UniProtKB-KW"/>
</dbReference>
<keyword evidence="7" id="KW-0479">Metal-binding</keyword>
<gene>
    <name evidence="10" type="ORF">CYY_001106</name>
</gene>
<evidence type="ECO:0000256" key="6">
    <source>
        <dbReference type="ARBA" id="ARBA00022705"/>
    </source>
</evidence>
<evidence type="ECO:0000256" key="9">
    <source>
        <dbReference type="RuleBase" id="RU003514"/>
    </source>
</evidence>
<dbReference type="GO" id="GO:0005658">
    <property type="term" value="C:alpha DNA polymerase:primase complex"/>
    <property type="evidence" value="ECO:0007669"/>
    <property type="project" value="UniProtKB-ARBA"/>
</dbReference>
<evidence type="ECO:0000256" key="2">
    <source>
        <dbReference type="ARBA" id="ARBA00022478"/>
    </source>
</evidence>
<dbReference type="InterPro" id="IPR002755">
    <property type="entry name" value="DNA_primase_S"/>
</dbReference>
<evidence type="ECO:0000313" key="10">
    <source>
        <dbReference type="EMBL" id="KAF2077565.1"/>
    </source>
</evidence>
<organism evidence="10 11">
    <name type="scientific">Polysphondylium violaceum</name>
    <dbReference type="NCBI Taxonomy" id="133409"/>
    <lineage>
        <taxon>Eukaryota</taxon>
        <taxon>Amoebozoa</taxon>
        <taxon>Evosea</taxon>
        <taxon>Eumycetozoa</taxon>
        <taxon>Dictyostelia</taxon>
        <taxon>Dictyosteliales</taxon>
        <taxon>Dictyosteliaceae</taxon>
        <taxon>Polysphondylium</taxon>
    </lineage>
</organism>
<proteinExistence type="inferred from homology"/>
<dbReference type="Gene3D" id="3.90.920.10">
    <property type="entry name" value="DNA primase, PRIM domain"/>
    <property type="match status" value="1"/>
</dbReference>
<keyword evidence="4 9" id="KW-0808">Transferase</keyword>
<sequence>MDTQTKTNDNDINDEDMDDIFGDTEGSYELDNKVSLRVYYDQYFPFDLIYEWLSINSLFGHGEASQIRFFERREFSSRITKMDGTTFVTRNRSFSKLDDIKDYLKGRNPNNNSIDVAERLDIGPIYSCEPIKKSMVTDYTPLYKEIVFDIDINDYNDIRVCCSDTSLCMKCWGFLAVAAKFVEMYMKECFGFEQLLYVFSGRRGLHVWVSDQRALSLSSEARANIIKYVKYERTSVLLPILQRGFDELFLPYFEQHVLEEQDIFGNAAQYKNFLSKLPLEVRVGKKTIIHPLDQIKEKMLEIKDQATSLEKWRAISDYFKQNNLMEYVYDIVFHYTLPRFDDKVTNHIIHLLKSPFCIHPSTGKLCVPIDLKDIDQFNPTKVPLLNSILSTPKVSFNPYRASFKNYIEQMKLKSQQQISINDPTSF</sequence>
<keyword evidence="2 9" id="KW-0240">DNA-directed RNA polymerase</keyword>
<keyword evidence="8" id="KW-0804">Transcription</keyword>
<evidence type="ECO:0000313" key="11">
    <source>
        <dbReference type="Proteomes" id="UP000695562"/>
    </source>
</evidence>
<dbReference type="Pfam" id="PF01896">
    <property type="entry name" value="DNA_primase_S"/>
    <property type="match status" value="1"/>
</dbReference>
<evidence type="ECO:0000256" key="5">
    <source>
        <dbReference type="ARBA" id="ARBA00022695"/>
    </source>
</evidence>